<gene>
    <name evidence="1" type="ORF">RPERSI_LOCUS21145</name>
</gene>
<keyword evidence="2" id="KW-1185">Reference proteome</keyword>
<dbReference type="EMBL" id="CAJVQC010061259">
    <property type="protein sequence ID" value="CAG8801601.1"/>
    <property type="molecule type" value="Genomic_DNA"/>
</dbReference>
<organism evidence="1 2">
    <name type="scientific">Racocetra persica</name>
    <dbReference type="NCBI Taxonomy" id="160502"/>
    <lineage>
        <taxon>Eukaryota</taxon>
        <taxon>Fungi</taxon>
        <taxon>Fungi incertae sedis</taxon>
        <taxon>Mucoromycota</taxon>
        <taxon>Glomeromycotina</taxon>
        <taxon>Glomeromycetes</taxon>
        <taxon>Diversisporales</taxon>
        <taxon>Gigasporaceae</taxon>
        <taxon>Racocetra</taxon>
    </lineage>
</organism>
<dbReference type="Proteomes" id="UP000789920">
    <property type="component" value="Unassembled WGS sequence"/>
</dbReference>
<evidence type="ECO:0000313" key="2">
    <source>
        <dbReference type="Proteomes" id="UP000789920"/>
    </source>
</evidence>
<comment type="caution">
    <text evidence="1">The sequence shown here is derived from an EMBL/GenBank/DDBJ whole genome shotgun (WGS) entry which is preliminary data.</text>
</comment>
<reference evidence="1" key="1">
    <citation type="submission" date="2021-06" db="EMBL/GenBank/DDBJ databases">
        <authorList>
            <person name="Kallberg Y."/>
            <person name="Tangrot J."/>
            <person name="Rosling A."/>
        </authorList>
    </citation>
    <scope>NUCLEOTIDE SEQUENCE</scope>
    <source>
        <strain evidence="1">MA461A</strain>
    </source>
</reference>
<evidence type="ECO:0000313" key="1">
    <source>
        <dbReference type="EMBL" id="CAG8801601.1"/>
    </source>
</evidence>
<proteinExistence type="predicted"/>
<name>A0ACA9RP60_9GLOM</name>
<protein>
    <submittedName>
        <fullName evidence="1">9417_t:CDS:1</fullName>
    </submittedName>
</protein>
<sequence length="39" mass="4539">DTALIKQKLYQIPLDIQEFLQKEILKIEKLGVIRDIKGS</sequence>
<feature type="non-terminal residue" evidence="1">
    <location>
        <position position="1"/>
    </location>
</feature>
<accession>A0ACA9RP60</accession>